<dbReference type="Proteomes" id="UP001500212">
    <property type="component" value="Unassembled WGS sequence"/>
</dbReference>
<organism evidence="1 2">
    <name type="scientific">Actinoallomurus liliacearum</name>
    <dbReference type="NCBI Taxonomy" id="1080073"/>
    <lineage>
        <taxon>Bacteria</taxon>
        <taxon>Bacillati</taxon>
        <taxon>Actinomycetota</taxon>
        <taxon>Actinomycetes</taxon>
        <taxon>Streptosporangiales</taxon>
        <taxon>Thermomonosporaceae</taxon>
        <taxon>Actinoallomurus</taxon>
    </lineage>
</organism>
<sequence length="80" mass="8593">MAALFARLRDATGEDLADFGRVDSGAFDHGALRVGQHRLGFEPGQPAAALADRRAYGFNDDRRAHVASCGDDASPNYNPF</sequence>
<name>A0ABP8TMR9_9ACTN</name>
<protein>
    <submittedName>
        <fullName evidence="1">Uncharacterized protein</fullName>
    </submittedName>
</protein>
<gene>
    <name evidence="1" type="ORF">GCM10023195_42530</name>
</gene>
<keyword evidence="2" id="KW-1185">Reference proteome</keyword>
<comment type="caution">
    <text evidence="1">The sequence shown here is derived from an EMBL/GenBank/DDBJ whole genome shotgun (WGS) entry which is preliminary data.</text>
</comment>
<accession>A0ABP8TMR9</accession>
<proteinExistence type="predicted"/>
<dbReference type="EMBL" id="BAABHJ010000012">
    <property type="protein sequence ID" value="GAA4610375.1"/>
    <property type="molecule type" value="Genomic_DNA"/>
</dbReference>
<evidence type="ECO:0000313" key="1">
    <source>
        <dbReference type="EMBL" id="GAA4610375.1"/>
    </source>
</evidence>
<reference evidence="2" key="1">
    <citation type="journal article" date="2019" name="Int. J. Syst. Evol. Microbiol.">
        <title>The Global Catalogue of Microorganisms (GCM) 10K type strain sequencing project: providing services to taxonomists for standard genome sequencing and annotation.</title>
        <authorList>
            <consortium name="The Broad Institute Genomics Platform"/>
            <consortium name="The Broad Institute Genome Sequencing Center for Infectious Disease"/>
            <person name="Wu L."/>
            <person name="Ma J."/>
        </authorList>
    </citation>
    <scope>NUCLEOTIDE SEQUENCE [LARGE SCALE GENOMIC DNA]</scope>
    <source>
        <strain evidence="2">JCM 17938</strain>
    </source>
</reference>
<evidence type="ECO:0000313" key="2">
    <source>
        <dbReference type="Proteomes" id="UP001500212"/>
    </source>
</evidence>